<dbReference type="EMBL" id="RKHJ01000001">
    <property type="protein sequence ID" value="ROR67084.1"/>
    <property type="molecule type" value="Genomic_DNA"/>
</dbReference>
<dbReference type="AlphaFoldDB" id="A0A3N2AVN5"/>
<keyword evidence="2" id="KW-1185">Reference proteome</keyword>
<reference evidence="1 2" key="1">
    <citation type="submission" date="2018-11" db="EMBL/GenBank/DDBJ databases">
        <title>Sequencing the genomes of 1000 actinobacteria strains.</title>
        <authorList>
            <person name="Klenk H.-P."/>
        </authorList>
    </citation>
    <scope>NUCLEOTIDE SEQUENCE [LARGE SCALE GENOMIC DNA]</scope>
    <source>
        <strain evidence="1 2">DSM 9580</strain>
    </source>
</reference>
<accession>A0A3N2AVN5</accession>
<evidence type="ECO:0008006" key="3">
    <source>
        <dbReference type="Google" id="ProtNLM"/>
    </source>
</evidence>
<evidence type="ECO:0000313" key="2">
    <source>
        <dbReference type="Proteomes" id="UP000275456"/>
    </source>
</evidence>
<gene>
    <name evidence="1" type="ORF">EDD26_2483</name>
</gene>
<dbReference type="Proteomes" id="UP000275456">
    <property type="component" value="Unassembled WGS sequence"/>
</dbReference>
<organism evidence="1 2">
    <name type="scientific">Agrococcus jenensis</name>
    <dbReference type="NCBI Taxonomy" id="46353"/>
    <lineage>
        <taxon>Bacteria</taxon>
        <taxon>Bacillati</taxon>
        <taxon>Actinomycetota</taxon>
        <taxon>Actinomycetes</taxon>
        <taxon>Micrococcales</taxon>
        <taxon>Microbacteriaceae</taxon>
        <taxon>Agrococcus</taxon>
    </lineage>
</organism>
<name>A0A3N2AVN5_9MICO</name>
<dbReference type="RefSeq" id="WP_123697992.1">
    <property type="nucleotide sequence ID" value="NZ_RKHJ01000001.1"/>
</dbReference>
<protein>
    <recommendedName>
        <fullName evidence="3">YtxH-like protein</fullName>
    </recommendedName>
</protein>
<dbReference type="OrthoDB" id="5121327at2"/>
<comment type="caution">
    <text evidence="1">The sequence shown here is derived from an EMBL/GenBank/DDBJ whole genome shotgun (WGS) entry which is preliminary data.</text>
</comment>
<sequence>MKKLLFLAIGVVIGVFAARRIEETEKGKALLDNVDARSREFTDAVKDGYQARDRELRGE</sequence>
<proteinExistence type="predicted"/>
<evidence type="ECO:0000313" key="1">
    <source>
        <dbReference type="EMBL" id="ROR67084.1"/>
    </source>
</evidence>